<name>A0A4U5NJZ8_STECR</name>
<protein>
    <submittedName>
        <fullName evidence="1">Uncharacterized protein</fullName>
    </submittedName>
</protein>
<accession>A0A4U5NJZ8</accession>
<proteinExistence type="predicted"/>
<evidence type="ECO:0000313" key="1">
    <source>
        <dbReference type="EMBL" id="TKR83090.1"/>
    </source>
</evidence>
<reference evidence="1 2" key="1">
    <citation type="journal article" date="2015" name="Genome Biol.">
        <title>Comparative genomics of Steinernema reveals deeply conserved gene regulatory networks.</title>
        <authorList>
            <person name="Dillman A.R."/>
            <person name="Macchietto M."/>
            <person name="Porter C.F."/>
            <person name="Rogers A."/>
            <person name="Williams B."/>
            <person name="Antoshechkin I."/>
            <person name="Lee M.M."/>
            <person name="Goodwin Z."/>
            <person name="Lu X."/>
            <person name="Lewis E.E."/>
            <person name="Goodrich-Blair H."/>
            <person name="Stock S.P."/>
            <person name="Adams B.J."/>
            <person name="Sternberg P.W."/>
            <person name="Mortazavi A."/>
        </authorList>
    </citation>
    <scope>NUCLEOTIDE SEQUENCE [LARGE SCALE GENOMIC DNA]</scope>
    <source>
        <strain evidence="1 2">ALL</strain>
    </source>
</reference>
<comment type="caution">
    <text evidence="1">The sequence shown here is derived from an EMBL/GenBank/DDBJ whole genome shotgun (WGS) entry which is preliminary data.</text>
</comment>
<organism evidence="1 2">
    <name type="scientific">Steinernema carpocapsae</name>
    <name type="common">Entomopathogenic nematode</name>
    <dbReference type="NCBI Taxonomy" id="34508"/>
    <lineage>
        <taxon>Eukaryota</taxon>
        <taxon>Metazoa</taxon>
        <taxon>Ecdysozoa</taxon>
        <taxon>Nematoda</taxon>
        <taxon>Chromadorea</taxon>
        <taxon>Rhabditida</taxon>
        <taxon>Tylenchina</taxon>
        <taxon>Panagrolaimomorpha</taxon>
        <taxon>Strongyloidoidea</taxon>
        <taxon>Steinernematidae</taxon>
        <taxon>Steinernema</taxon>
    </lineage>
</organism>
<dbReference type="EMBL" id="AZBU02000004">
    <property type="protein sequence ID" value="TKR83090.1"/>
    <property type="molecule type" value="Genomic_DNA"/>
</dbReference>
<sequence length="67" mass="7481">MVDAHFGGISRVESVRNVRLMRKTANSSCEAFYNTIMRLSIVSPLKIPDVKRCTTSPLDLLPDLVCN</sequence>
<evidence type="ECO:0000313" key="2">
    <source>
        <dbReference type="Proteomes" id="UP000298663"/>
    </source>
</evidence>
<dbReference type="Proteomes" id="UP000298663">
    <property type="component" value="Unassembled WGS sequence"/>
</dbReference>
<reference evidence="1 2" key="2">
    <citation type="journal article" date="2019" name="G3 (Bethesda)">
        <title>Hybrid Assembly of the Genome of the Entomopathogenic Nematode Steinernema carpocapsae Identifies the X-Chromosome.</title>
        <authorList>
            <person name="Serra L."/>
            <person name="Macchietto M."/>
            <person name="Macias-Munoz A."/>
            <person name="McGill C.J."/>
            <person name="Rodriguez I.M."/>
            <person name="Rodriguez B."/>
            <person name="Murad R."/>
            <person name="Mortazavi A."/>
        </authorList>
    </citation>
    <scope>NUCLEOTIDE SEQUENCE [LARGE SCALE GENOMIC DNA]</scope>
    <source>
        <strain evidence="1 2">ALL</strain>
    </source>
</reference>
<keyword evidence="2" id="KW-1185">Reference proteome</keyword>
<gene>
    <name evidence="1" type="ORF">L596_016738</name>
</gene>
<dbReference type="AlphaFoldDB" id="A0A4U5NJZ8"/>